<evidence type="ECO:0000259" key="2">
    <source>
        <dbReference type="Pfam" id="PF03061"/>
    </source>
</evidence>
<dbReference type="InterPro" id="IPR003736">
    <property type="entry name" value="PAAI_dom"/>
</dbReference>
<dbReference type="NCBIfam" id="TIGR00369">
    <property type="entry name" value="unchar_dom_1"/>
    <property type="match status" value="1"/>
</dbReference>
<dbReference type="InterPro" id="IPR029069">
    <property type="entry name" value="HotDog_dom_sf"/>
</dbReference>
<comment type="caution">
    <text evidence="3">The sequence shown here is derived from an EMBL/GenBank/DDBJ whole genome shotgun (WGS) entry which is preliminary data.</text>
</comment>
<reference evidence="3 4" key="1">
    <citation type="journal article" date="2021" name="ISME Commun">
        <title>Automated analysis of genomic sequences facilitates high-throughput and comprehensive description of bacteria.</title>
        <authorList>
            <person name="Hitch T.C.A."/>
        </authorList>
    </citation>
    <scope>NUCLEOTIDE SEQUENCE [LARGE SCALE GENOMIC DNA]</scope>
    <source>
        <strain evidence="3 4">Sanger_109</strain>
    </source>
</reference>
<protein>
    <submittedName>
        <fullName evidence="3">PaaI family thioesterase</fullName>
    </submittedName>
</protein>
<dbReference type="SUPFAM" id="SSF54637">
    <property type="entry name" value="Thioesterase/thiol ester dehydrase-isomerase"/>
    <property type="match status" value="1"/>
</dbReference>
<proteinExistence type="predicted"/>
<dbReference type="PANTHER" id="PTHR43240">
    <property type="entry name" value="1,4-DIHYDROXY-2-NAPHTHOYL-COA THIOESTERASE 1"/>
    <property type="match status" value="1"/>
</dbReference>
<feature type="domain" description="Thioesterase" evidence="2">
    <location>
        <begin position="48"/>
        <end position="120"/>
    </location>
</feature>
<keyword evidence="4" id="KW-1185">Reference proteome</keyword>
<dbReference type="EMBL" id="JAOQJQ010000001">
    <property type="protein sequence ID" value="MCU6760911.1"/>
    <property type="molecule type" value="Genomic_DNA"/>
</dbReference>
<dbReference type="Pfam" id="PF03061">
    <property type="entry name" value="4HBT"/>
    <property type="match status" value="1"/>
</dbReference>
<dbReference type="PANTHER" id="PTHR43240:SF1">
    <property type="entry name" value="BLR5584 PROTEIN"/>
    <property type="match status" value="1"/>
</dbReference>
<evidence type="ECO:0000256" key="1">
    <source>
        <dbReference type="ARBA" id="ARBA00022801"/>
    </source>
</evidence>
<evidence type="ECO:0000313" key="3">
    <source>
        <dbReference type="EMBL" id="MCU6760911.1"/>
    </source>
</evidence>
<accession>A0ABT2TFJ4</accession>
<keyword evidence="1" id="KW-0378">Hydrolase</keyword>
<dbReference type="Gene3D" id="3.10.129.10">
    <property type="entry name" value="Hotdog Thioesterase"/>
    <property type="match status" value="1"/>
</dbReference>
<dbReference type="CDD" id="cd03443">
    <property type="entry name" value="PaaI_thioesterase"/>
    <property type="match status" value="1"/>
</dbReference>
<dbReference type="Proteomes" id="UP001652442">
    <property type="component" value="Unassembled WGS sequence"/>
</dbReference>
<dbReference type="InterPro" id="IPR006683">
    <property type="entry name" value="Thioestr_dom"/>
</dbReference>
<sequence>MIDFEQIKKDRNMQNGFINQIGFVVTDVKKGYAKGEIALTEMHGNPIGSIHGGVLFSLADSVGGVAATTAGSFCTTVNGTINYLNPAIGCKKLAGEARPIKIGRRLAVIQVTITDETERIIACATMTYQYLGDKIPFPYKDEKESES</sequence>
<name>A0ABT2TFJ4_9FIRM</name>
<organism evidence="3 4">
    <name type="scientific">Brotonthovivens ammoniilytica</name>
    <dbReference type="NCBI Taxonomy" id="2981725"/>
    <lineage>
        <taxon>Bacteria</taxon>
        <taxon>Bacillati</taxon>
        <taxon>Bacillota</taxon>
        <taxon>Clostridia</taxon>
        <taxon>Lachnospirales</taxon>
        <taxon>Lachnospiraceae</taxon>
        <taxon>Brotonthovivens</taxon>
    </lineage>
</organism>
<gene>
    <name evidence="3" type="ORF">OCV88_01005</name>
</gene>
<dbReference type="RefSeq" id="WP_158423789.1">
    <property type="nucleotide sequence ID" value="NZ_JAOQJQ010000001.1"/>
</dbReference>
<evidence type="ECO:0000313" key="4">
    <source>
        <dbReference type="Proteomes" id="UP001652442"/>
    </source>
</evidence>